<organism evidence="1 2">
    <name type="scientific">Streptomyces violaceoruber</name>
    <dbReference type="NCBI Taxonomy" id="1935"/>
    <lineage>
        <taxon>Bacteria</taxon>
        <taxon>Bacillati</taxon>
        <taxon>Actinomycetota</taxon>
        <taxon>Actinomycetes</taxon>
        <taxon>Kitasatosporales</taxon>
        <taxon>Streptomycetaceae</taxon>
        <taxon>Streptomyces</taxon>
        <taxon>Streptomyces violaceoruber group</taxon>
    </lineage>
</organism>
<evidence type="ECO:0000313" key="2">
    <source>
        <dbReference type="Proteomes" id="UP001303608"/>
    </source>
</evidence>
<name>A0ACD4WMV4_STRVN</name>
<dbReference type="Proteomes" id="UP001303608">
    <property type="component" value="Chromosome"/>
</dbReference>
<evidence type="ECO:0000313" key="1">
    <source>
        <dbReference type="EMBL" id="WOY98849.1"/>
    </source>
</evidence>
<accession>A0ACD4WMV4</accession>
<protein>
    <submittedName>
        <fullName evidence="1">Uncharacterized protein</fullName>
    </submittedName>
</protein>
<sequence>MTERERLRDAATDRDRRFRVPDGVGLVLFVAVGAAVLVGVFGGSRWAARESAPVLYDLYDRQFLPCNPQAGVPADDGSSSCSD</sequence>
<keyword evidence="2" id="KW-1185">Reference proteome</keyword>
<proteinExistence type="predicted"/>
<gene>
    <name evidence="1" type="ORF">R2E43_15825</name>
</gene>
<dbReference type="EMBL" id="CP137734">
    <property type="protein sequence ID" value="WOY98849.1"/>
    <property type="molecule type" value="Genomic_DNA"/>
</dbReference>
<reference evidence="1" key="1">
    <citation type="submission" date="2023-10" db="EMBL/GenBank/DDBJ databases">
        <title>The genome sequence of Streptomyces violaceoruber CGMCC 4.1801.</title>
        <authorList>
            <person name="Mo P."/>
        </authorList>
    </citation>
    <scope>NUCLEOTIDE SEQUENCE</scope>
    <source>
        <strain evidence="1">CGMCC 4.1801</strain>
    </source>
</reference>